<name>A0A915YDH8_9BACT</name>
<dbReference type="KEGG" id="aup:AsAng_0018130"/>
<dbReference type="Proteomes" id="UP001060919">
    <property type="component" value="Chromosome"/>
</dbReference>
<feature type="domain" description="Smad anchor for receptor activation-like C-terminal" evidence="1">
    <location>
        <begin position="141"/>
        <end position="325"/>
    </location>
</feature>
<proteinExistence type="predicted"/>
<dbReference type="RefSeq" id="WP_264792309.1">
    <property type="nucleotide sequence ID" value="NZ_AP026867.1"/>
</dbReference>
<gene>
    <name evidence="2" type="ORF">AsAng_0018130</name>
</gene>
<organism evidence="2 3">
    <name type="scientific">Aureispira anguillae</name>
    <dbReference type="NCBI Taxonomy" id="2864201"/>
    <lineage>
        <taxon>Bacteria</taxon>
        <taxon>Pseudomonadati</taxon>
        <taxon>Bacteroidota</taxon>
        <taxon>Saprospiria</taxon>
        <taxon>Saprospirales</taxon>
        <taxon>Saprospiraceae</taxon>
        <taxon>Aureispira</taxon>
    </lineage>
</organism>
<protein>
    <submittedName>
        <fullName evidence="2">DUF3480 domain-containing protein</fullName>
    </submittedName>
</protein>
<accession>A0A915YDH8</accession>
<dbReference type="InterPro" id="IPR022557">
    <property type="entry name" value="SARA-like_C"/>
</dbReference>
<sequence length="335" mass="38474">MGFFKKIFNKFRTNKEATSLPATLELIPGELWVSVAVHELPVTFDNQNKKALSFTTRGLESQGQQELFFVLKTNRTNLDEVPQEPLYFFQQVYKVAQQGHLAKEGSITQFGENDLWGWKGIVYAKAPAHLQGILPKQCLNMVLLSLEEVQAVQEFGYTRILSMLGKQARYYPFPYWTDHYRENLLIQELNKSLLKSLRRMVFPEASVTLINNQHIYLTINYTAQLNLAHETFPSSIPLAFLPSLDSKADACLTWSFQPNAPEAITPPNSQGNTMGGCMLLIIGQQKENKARILEDGFALLLNNDEWKQFWKAIQNKQNYKLQTAKDFLDFSLLWR</sequence>
<keyword evidence="3" id="KW-1185">Reference proteome</keyword>
<evidence type="ECO:0000313" key="3">
    <source>
        <dbReference type="Proteomes" id="UP001060919"/>
    </source>
</evidence>
<dbReference type="Pfam" id="PF11979">
    <property type="entry name" value="SARA_C"/>
    <property type="match status" value="1"/>
</dbReference>
<reference evidence="2" key="1">
    <citation type="submission" date="2022-09" db="EMBL/GenBank/DDBJ databases">
        <title>Aureispira anguillicida sp. nov., isolated from Leptocephalus of Japanese eel Anguilla japonica.</title>
        <authorList>
            <person name="Yuasa K."/>
            <person name="Mekata T."/>
            <person name="Ikunari K."/>
        </authorList>
    </citation>
    <scope>NUCLEOTIDE SEQUENCE</scope>
    <source>
        <strain evidence="2">EL160426</strain>
    </source>
</reference>
<dbReference type="EMBL" id="AP026867">
    <property type="protein sequence ID" value="BDS11102.1"/>
    <property type="molecule type" value="Genomic_DNA"/>
</dbReference>
<evidence type="ECO:0000313" key="2">
    <source>
        <dbReference type="EMBL" id="BDS11102.1"/>
    </source>
</evidence>
<dbReference type="AlphaFoldDB" id="A0A915YDH8"/>
<evidence type="ECO:0000259" key="1">
    <source>
        <dbReference type="Pfam" id="PF11979"/>
    </source>
</evidence>